<dbReference type="InterPro" id="IPR022496">
    <property type="entry name" value="T6A_TsaB"/>
</dbReference>
<keyword evidence="2" id="KW-0808">Transferase</keyword>
<dbReference type="EMBL" id="SWBO01000004">
    <property type="protein sequence ID" value="TKC01368.1"/>
    <property type="molecule type" value="Genomic_DNA"/>
</dbReference>
<dbReference type="OrthoDB" id="9784166at2"/>
<dbReference type="InterPro" id="IPR000905">
    <property type="entry name" value="Gcp-like_dom"/>
</dbReference>
<feature type="domain" description="Gcp-like" evidence="1">
    <location>
        <begin position="30"/>
        <end position="157"/>
    </location>
</feature>
<dbReference type="CDD" id="cd24032">
    <property type="entry name" value="ASKHA_NBD_TsaB"/>
    <property type="match status" value="1"/>
</dbReference>
<reference evidence="2 3" key="1">
    <citation type="submission" date="2019-04" db="EMBL/GenBank/DDBJ databases">
        <title>Pedobacter sp. AR-2-6 sp. nov., isolated from Arctic soil.</title>
        <authorList>
            <person name="Dahal R.H."/>
            <person name="Kim D.-U."/>
        </authorList>
    </citation>
    <scope>NUCLEOTIDE SEQUENCE [LARGE SCALE GENOMIC DNA]</scope>
    <source>
        <strain evidence="2 3">AR-2-6</strain>
    </source>
</reference>
<dbReference type="Pfam" id="PF00814">
    <property type="entry name" value="TsaD"/>
    <property type="match status" value="1"/>
</dbReference>
<proteinExistence type="predicted"/>
<comment type="caution">
    <text evidence="2">The sequence shown here is derived from an EMBL/GenBank/DDBJ whole genome shotgun (WGS) entry which is preliminary data.</text>
</comment>
<dbReference type="GO" id="GO:0002949">
    <property type="term" value="P:tRNA threonylcarbamoyladenosine modification"/>
    <property type="evidence" value="ECO:0007669"/>
    <property type="project" value="InterPro"/>
</dbReference>
<dbReference type="GO" id="GO:0005829">
    <property type="term" value="C:cytosol"/>
    <property type="evidence" value="ECO:0007669"/>
    <property type="project" value="TreeGrafter"/>
</dbReference>
<organism evidence="2 3">
    <name type="scientific">Pedobacter cryotolerans</name>
    <dbReference type="NCBI Taxonomy" id="2571270"/>
    <lineage>
        <taxon>Bacteria</taxon>
        <taxon>Pseudomonadati</taxon>
        <taxon>Bacteroidota</taxon>
        <taxon>Sphingobacteriia</taxon>
        <taxon>Sphingobacteriales</taxon>
        <taxon>Sphingobacteriaceae</taxon>
        <taxon>Pedobacter</taxon>
    </lineage>
</organism>
<name>A0A4U1C5V3_9SPHI</name>
<dbReference type="NCBIfam" id="TIGR03725">
    <property type="entry name" value="T6A_YeaZ"/>
    <property type="match status" value="1"/>
</dbReference>
<dbReference type="Proteomes" id="UP000310477">
    <property type="component" value="Unassembled WGS sequence"/>
</dbReference>
<keyword evidence="3" id="KW-1185">Reference proteome</keyword>
<dbReference type="InterPro" id="IPR043129">
    <property type="entry name" value="ATPase_NBD"/>
</dbReference>
<dbReference type="PANTHER" id="PTHR11735:SF11">
    <property type="entry name" value="TRNA THREONYLCARBAMOYLADENOSINE BIOSYNTHESIS PROTEIN TSAB"/>
    <property type="match status" value="1"/>
</dbReference>
<dbReference type="PANTHER" id="PTHR11735">
    <property type="entry name" value="TRNA N6-ADENOSINE THREONYLCARBAMOYLTRANSFERASE"/>
    <property type="match status" value="1"/>
</dbReference>
<evidence type="ECO:0000313" key="3">
    <source>
        <dbReference type="Proteomes" id="UP000310477"/>
    </source>
</evidence>
<sequence>MATILQIETATQVCSVAISVNGETIALKEETAQNIHAASLTLFIEEVMKIASLKYADLDAIAVSKGPGSYTGLRIGVSTAKGLCFALDKPLIAVGTLQMMANGYMQNHPNYGGLVCPMIDARRMEVFTSIYDNKLQEIEAVNAKIVDDKSFILALQKNYVTFIGDGAAKCEAVLMHDNAHFDAHNYNSAANMSKLAYQAFVTDNFNDVAYFEPFYLKDFVFTTPKKKS</sequence>
<gene>
    <name evidence="2" type="primary">tsaB</name>
    <name evidence="2" type="ORF">FA045_09020</name>
</gene>
<dbReference type="AlphaFoldDB" id="A0A4U1C5V3"/>
<evidence type="ECO:0000259" key="1">
    <source>
        <dbReference type="Pfam" id="PF00814"/>
    </source>
</evidence>
<evidence type="ECO:0000313" key="2">
    <source>
        <dbReference type="EMBL" id="TKC01368.1"/>
    </source>
</evidence>
<dbReference type="GO" id="GO:0016740">
    <property type="term" value="F:transferase activity"/>
    <property type="evidence" value="ECO:0007669"/>
    <property type="project" value="UniProtKB-KW"/>
</dbReference>
<dbReference type="SUPFAM" id="SSF53067">
    <property type="entry name" value="Actin-like ATPase domain"/>
    <property type="match status" value="2"/>
</dbReference>
<protein>
    <submittedName>
        <fullName evidence="2">tRNA (Adenosine(37)-N6)-threonylcarbamoyltransferase complex dimerization subunit type 1 TsaB</fullName>
    </submittedName>
</protein>
<dbReference type="Gene3D" id="3.30.420.40">
    <property type="match status" value="2"/>
</dbReference>
<dbReference type="RefSeq" id="WP_136876689.1">
    <property type="nucleotide sequence ID" value="NZ_SWBO01000004.1"/>
</dbReference>
<accession>A0A4U1C5V3</accession>